<evidence type="ECO:0000259" key="1">
    <source>
        <dbReference type="Pfam" id="PF04773"/>
    </source>
</evidence>
<dbReference type="RefSeq" id="WP_137712656.1">
    <property type="nucleotide sequence ID" value="NZ_CP034035.1"/>
</dbReference>
<name>A0A4P8QL49_9GAMM</name>
<dbReference type="Pfam" id="PF04773">
    <property type="entry name" value="FecR"/>
    <property type="match status" value="1"/>
</dbReference>
<dbReference type="EMBL" id="CP034035">
    <property type="protein sequence ID" value="QCR07587.1"/>
    <property type="molecule type" value="Genomic_DNA"/>
</dbReference>
<dbReference type="InterPro" id="IPR006860">
    <property type="entry name" value="FecR"/>
</dbReference>
<reference evidence="3 4" key="1">
    <citation type="submission" date="2018-11" db="EMBL/GenBank/DDBJ databases">
        <title>Genome sequences of Brenneria nigrifluens and Brenneria rubrifaciens.</title>
        <authorList>
            <person name="Poret-Peterson A.T."/>
            <person name="McClean A.E."/>
            <person name="Kluepfel D.A."/>
        </authorList>
    </citation>
    <scope>NUCLEOTIDE SEQUENCE [LARGE SCALE GENOMIC DNA]</scope>
    <source>
        <strain evidence="3 4">6D370</strain>
    </source>
</reference>
<accession>A0A4P8QL49</accession>
<sequence length="311" mass="35314">MISAVKSDIPKDVFHAAAAWYATLYDDDCTEFDRQSWRQWLERDETHRLAWRQVEQIHARFQAVDSQLVSSVLNQRGAERRRMLKLLVFASITGGVGFSLPWESYAADYRTGKGETRALTIANGLTVWLNTDSALNQQDIGNGQRVFKLVQGELVLENRTAQPVSLKTAHGEIDVPQPCQIALRYTPAQSFLSVFSGEAVLRTTTPSLRVMSGQQVSFTRERCDAPIPVENFRQSWRSGVLVADNMPLAQLIDEVSRYHRGYFHVNERVAALRISGVFPLHDRDRLLGALVRTLPVKVTKRFAWWIDISSR</sequence>
<dbReference type="PANTHER" id="PTHR30273:SF2">
    <property type="entry name" value="PROTEIN FECR"/>
    <property type="match status" value="1"/>
</dbReference>
<dbReference type="PANTHER" id="PTHR30273">
    <property type="entry name" value="PERIPLASMIC SIGNAL SENSOR AND SIGMA FACTOR ACTIVATOR FECR-RELATED"/>
    <property type="match status" value="1"/>
</dbReference>
<dbReference type="Proteomes" id="UP000299580">
    <property type="component" value="Chromosome"/>
</dbReference>
<dbReference type="Pfam" id="PF16220">
    <property type="entry name" value="DUF4880"/>
    <property type="match status" value="1"/>
</dbReference>
<organism evidence="3 4">
    <name type="scientific">Brenneria rubrifaciens</name>
    <dbReference type="NCBI Taxonomy" id="55213"/>
    <lineage>
        <taxon>Bacteria</taxon>
        <taxon>Pseudomonadati</taxon>
        <taxon>Pseudomonadota</taxon>
        <taxon>Gammaproteobacteria</taxon>
        <taxon>Enterobacterales</taxon>
        <taxon>Pectobacteriaceae</taxon>
        <taxon>Brenneria</taxon>
    </lineage>
</organism>
<dbReference type="InterPro" id="IPR012373">
    <property type="entry name" value="Ferrdict_sens_TM"/>
</dbReference>
<feature type="domain" description="FecR protein" evidence="1">
    <location>
        <begin position="108"/>
        <end position="198"/>
    </location>
</feature>
<dbReference type="Gene3D" id="2.60.120.1440">
    <property type="match status" value="1"/>
</dbReference>
<dbReference type="GO" id="GO:0016989">
    <property type="term" value="F:sigma factor antagonist activity"/>
    <property type="evidence" value="ECO:0007669"/>
    <property type="project" value="TreeGrafter"/>
</dbReference>
<dbReference type="AlphaFoldDB" id="A0A4P8QL49"/>
<feature type="domain" description="FecR N-terminal" evidence="2">
    <location>
        <begin position="16"/>
        <end position="56"/>
    </location>
</feature>
<dbReference type="PIRSF" id="PIRSF018266">
    <property type="entry name" value="FecR"/>
    <property type="match status" value="1"/>
</dbReference>
<proteinExistence type="predicted"/>
<dbReference type="InterPro" id="IPR032623">
    <property type="entry name" value="FecR_N"/>
</dbReference>
<dbReference type="KEGG" id="brb:EH207_02930"/>
<dbReference type="OrthoDB" id="8641865at2"/>
<evidence type="ECO:0000313" key="4">
    <source>
        <dbReference type="Proteomes" id="UP000299580"/>
    </source>
</evidence>
<gene>
    <name evidence="3" type="ORF">EH207_02930</name>
</gene>
<protein>
    <submittedName>
        <fullName evidence="3">DUF4880 domain-containing protein</fullName>
    </submittedName>
</protein>
<evidence type="ECO:0000259" key="2">
    <source>
        <dbReference type="Pfam" id="PF16220"/>
    </source>
</evidence>
<evidence type="ECO:0000313" key="3">
    <source>
        <dbReference type="EMBL" id="QCR07587.1"/>
    </source>
</evidence>
<keyword evidence="4" id="KW-1185">Reference proteome</keyword>